<proteinExistence type="predicted"/>
<comment type="caution">
    <text evidence="1">The sequence shown here is derived from an EMBL/GenBank/DDBJ whole genome shotgun (WGS) entry which is preliminary data.</text>
</comment>
<dbReference type="EMBL" id="REGN01002258">
    <property type="protein sequence ID" value="RNA29245.1"/>
    <property type="molecule type" value="Genomic_DNA"/>
</dbReference>
<evidence type="ECO:0000313" key="2">
    <source>
        <dbReference type="Proteomes" id="UP000276133"/>
    </source>
</evidence>
<dbReference type="Proteomes" id="UP000276133">
    <property type="component" value="Unassembled WGS sequence"/>
</dbReference>
<dbReference type="AlphaFoldDB" id="A0A3M7S0U5"/>
<accession>A0A3M7S0U5</accession>
<keyword evidence="2" id="KW-1185">Reference proteome</keyword>
<gene>
    <name evidence="1" type="ORF">BpHYR1_046827</name>
</gene>
<sequence>MIWIIRVFQVYFSPSFCFGQSLFSTASSEFDKKNYFKSYLNTRDFMFGSLLTRLILKKLLYKVEYKQGNKHYYHKSIYGNNIKNFFKYINQIRFKSQIYQKSAKFIKINLTYLGSRFIQNLAFKTEIKGTFDGLSIKNCSAMDWKGFYLITNHNFYRIKFKLLGLKM</sequence>
<name>A0A3M7S0U5_BRAPC</name>
<evidence type="ECO:0000313" key="1">
    <source>
        <dbReference type="EMBL" id="RNA29245.1"/>
    </source>
</evidence>
<protein>
    <submittedName>
        <fullName evidence="1">Uncharacterized protein</fullName>
    </submittedName>
</protein>
<organism evidence="1 2">
    <name type="scientific">Brachionus plicatilis</name>
    <name type="common">Marine rotifer</name>
    <name type="synonym">Brachionus muelleri</name>
    <dbReference type="NCBI Taxonomy" id="10195"/>
    <lineage>
        <taxon>Eukaryota</taxon>
        <taxon>Metazoa</taxon>
        <taxon>Spiralia</taxon>
        <taxon>Gnathifera</taxon>
        <taxon>Rotifera</taxon>
        <taxon>Eurotatoria</taxon>
        <taxon>Monogononta</taxon>
        <taxon>Pseudotrocha</taxon>
        <taxon>Ploima</taxon>
        <taxon>Brachionidae</taxon>
        <taxon>Brachionus</taxon>
    </lineage>
</organism>
<reference evidence="1 2" key="1">
    <citation type="journal article" date="2018" name="Sci. Rep.">
        <title>Genomic signatures of local adaptation to the degree of environmental predictability in rotifers.</title>
        <authorList>
            <person name="Franch-Gras L."/>
            <person name="Hahn C."/>
            <person name="Garcia-Roger E.M."/>
            <person name="Carmona M.J."/>
            <person name="Serra M."/>
            <person name="Gomez A."/>
        </authorList>
    </citation>
    <scope>NUCLEOTIDE SEQUENCE [LARGE SCALE GENOMIC DNA]</scope>
    <source>
        <strain evidence="1">HYR1</strain>
    </source>
</reference>